<reference evidence="3 4" key="1">
    <citation type="submission" date="2018-08" db="EMBL/GenBank/DDBJ databases">
        <title>Erythrobacter zhengii sp.nov., a bacterium isolated from deep-sea sediment.</title>
        <authorList>
            <person name="Fang C."/>
            <person name="Wu Y.-H."/>
            <person name="Sun C."/>
            <person name="Wang H."/>
            <person name="Cheng H."/>
            <person name="Meng F.-X."/>
            <person name="Wang C.-S."/>
            <person name="Xu X.-W."/>
        </authorList>
    </citation>
    <scope>NUCLEOTIDE SEQUENCE [LARGE SCALE GENOMIC DNA]</scope>
    <source>
        <strain evidence="3 4">V18</strain>
    </source>
</reference>
<dbReference type="SUPFAM" id="SSF141371">
    <property type="entry name" value="PilZ domain-like"/>
    <property type="match status" value="2"/>
</dbReference>
<dbReference type="EMBL" id="QXFL01000009">
    <property type="protein sequence ID" value="RIV83641.1"/>
    <property type="molecule type" value="Genomic_DNA"/>
</dbReference>
<dbReference type="GO" id="GO:0035438">
    <property type="term" value="F:cyclic-di-GMP binding"/>
    <property type="evidence" value="ECO:0007669"/>
    <property type="project" value="InterPro"/>
</dbReference>
<dbReference type="AlphaFoldDB" id="A0A418NNN3"/>
<feature type="domain" description="PilZ" evidence="2">
    <location>
        <begin position="117"/>
        <end position="191"/>
    </location>
</feature>
<dbReference type="InterPro" id="IPR009875">
    <property type="entry name" value="PilZ_domain"/>
</dbReference>
<evidence type="ECO:0000313" key="4">
    <source>
        <dbReference type="Proteomes" id="UP000286576"/>
    </source>
</evidence>
<comment type="caution">
    <text evidence="3">The sequence shown here is derived from an EMBL/GenBank/DDBJ whole genome shotgun (WGS) entry which is preliminary data.</text>
</comment>
<protein>
    <submittedName>
        <fullName evidence="3">PilZ domain-containing protein</fullName>
    </submittedName>
</protein>
<organism evidence="3 4">
    <name type="scientific">Aurantiacibacter zhengii</name>
    <dbReference type="NCBI Taxonomy" id="2307003"/>
    <lineage>
        <taxon>Bacteria</taxon>
        <taxon>Pseudomonadati</taxon>
        <taxon>Pseudomonadota</taxon>
        <taxon>Alphaproteobacteria</taxon>
        <taxon>Sphingomonadales</taxon>
        <taxon>Erythrobacteraceae</taxon>
        <taxon>Aurantiacibacter</taxon>
    </lineage>
</organism>
<proteinExistence type="predicted"/>
<name>A0A418NNN3_9SPHN</name>
<gene>
    <name evidence="3" type="ORF">D2V07_16200</name>
</gene>
<evidence type="ECO:0000256" key="1">
    <source>
        <dbReference type="SAM" id="MobiDB-lite"/>
    </source>
</evidence>
<dbReference type="RefSeq" id="WP_119587952.1">
    <property type="nucleotide sequence ID" value="NZ_CAWODQ010000029.1"/>
</dbReference>
<sequence length="209" mass="23425">MGNALHVDETQPSARLASPTDIEQRDAPRYTLLIRAAKLVCEAGEYLCVIRDVSESGISVRTFHRLPEAQGMVVELQNGDRHELEAIWQEEDRAGFRFAQPVDTARIIASPSRFAKRPIRLNLHSQAQVRTLDGRCVDVEIVDLSQQGAKITCPCRFALDERVKISAPGLPETNAKVRWRKDGGCGLIFEDTYQYGDLARIAARLQRPD</sequence>
<accession>A0A418NNN3</accession>
<feature type="domain" description="PilZ" evidence="2">
    <location>
        <begin position="23"/>
        <end position="104"/>
    </location>
</feature>
<evidence type="ECO:0000259" key="2">
    <source>
        <dbReference type="Pfam" id="PF07238"/>
    </source>
</evidence>
<keyword evidence="4" id="KW-1185">Reference proteome</keyword>
<feature type="region of interest" description="Disordered" evidence="1">
    <location>
        <begin position="1"/>
        <end position="21"/>
    </location>
</feature>
<dbReference type="Pfam" id="PF07238">
    <property type="entry name" value="PilZ"/>
    <property type="match status" value="2"/>
</dbReference>
<dbReference type="Gene3D" id="2.40.10.220">
    <property type="entry name" value="predicted glycosyltransferase like domains"/>
    <property type="match status" value="1"/>
</dbReference>
<evidence type="ECO:0000313" key="3">
    <source>
        <dbReference type="EMBL" id="RIV83641.1"/>
    </source>
</evidence>
<dbReference type="Proteomes" id="UP000286576">
    <property type="component" value="Unassembled WGS sequence"/>
</dbReference>
<dbReference type="OrthoDB" id="7929489at2"/>